<dbReference type="EMBL" id="VRLW01000001">
    <property type="protein sequence ID" value="KAA1260343.1"/>
    <property type="molecule type" value="Genomic_DNA"/>
</dbReference>
<dbReference type="Proteomes" id="UP000322699">
    <property type="component" value="Unassembled WGS sequence"/>
</dbReference>
<accession>A0A5B1CLX1</accession>
<evidence type="ECO:0000313" key="1">
    <source>
        <dbReference type="EMBL" id="KAA1260343.1"/>
    </source>
</evidence>
<evidence type="ECO:0000313" key="2">
    <source>
        <dbReference type="Proteomes" id="UP000322699"/>
    </source>
</evidence>
<comment type="caution">
    <text evidence="1">The sequence shown here is derived from an EMBL/GenBank/DDBJ whole genome shotgun (WGS) entry which is preliminary data.</text>
</comment>
<sequence length="54" mass="5882">MITQRLVVVKRLAIVVWMLSILIAAATVRAESNGTIGRGDVANLETADWGWDEA</sequence>
<dbReference type="AlphaFoldDB" id="A0A5B1CLX1"/>
<keyword evidence="2" id="KW-1185">Reference proteome</keyword>
<protein>
    <submittedName>
        <fullName evidence="1">Uncharacterized protein</fullName>
    </submittedName>
</protein>
<name>A0A5B1CLX1_9BACT</name>
<gene>
    <name evidence="1" type="ORF">LF1_28830</name>
</gene>
<proteinExistence type="predicted"/>
<reference evidence="1 2" key="1">
    <citation type="submission" date="2019-08" db="EMBL/GenBank/DDBJ databases">
        <title>Deep-cultivation of Planctomycetes and their phenomic and genomic characterization uncovers novel biology.</title>
        <authorList>
            <person name="Wiegand S."/>
            <person name="Jogler M."/>
            <person name="Boedeker C."/>
            <person name="Pinto D."/>
            <person name="Vollmers J."/>
            <person name="Rivas-Marin E."/>
            <person name="Kohn T."/>
            <person name="Peeters S.H."/>
            <person name="Heuer A."/>
            <person name="Rast P."/>
            <person name="Oberbeckmann S."/>
            <person name="Bunk B."/>
            <person name="Jeske O."/>
            <person name="Meyerdierks A."/>
            <person name="Storesund J.E."/>
            <person name="Kallscheuer N."/>
            <person name="Luecker S."/>
            <person name="Lage O.M."/>
            <person name="Pohl T."/>
            <person name="Merkel B.J."/>
            <person name="Hornburger P."/>
            <person name="Mueller R.-W."/>
            <person name="Bruemmer F."/>
            <person name="Labrenz M."/>
            <person name="Spormann A.M."/>
            <person name="Op Den Camp H."/>
            <person name="Overmann J."/>
            <person name="Amann R."/>
            <person name="Jetten M.S.M."/>
            <person name="Mascher T."/>
            <person name="Medema M.H."/>
            <person name="Devos D.P."/>
            <person name="Kaster A.-K."/>
            <person name="Ovreas L."/>
            <person name="Rohde M."/>
            <person name="Galperin M.Y."/>
            <person name="Jogler C."/>
        </authorList>
    </citation>
    <scope>NUCLEOTIDE SEQUENCE [LARGE SCALE GENOMIC DNA]</scope>
    <source>
        <strain evidence="1 2">LF1</strain>
    </source>
</reference>
<organism evidence="1 2">
    <name type="scientific">Rubripirellula obstinata</name>
    <dbReference type="NCBI Taxonomy" id="406547"/>
    <lineage>
        <taxon>Bacteria</taxon>
        <taxon>Pseudomonadati</taxon>
        <taxon>Planctomycetota</taxon>
        <taxon>Planctomycetia</taxon>
        <taxon>Pirellulales</taxon>
        <taxon>Pirellulaceae</taxon>
        <taxon>Rubripirellula</taxon>
    </lineage>
</organism>